<proteinExistence type="predicted"/>
<dbReference type="RefSeq" id="WP_392395678.1">
    <property type="nucleotide sequence ID" value="NZ_JAURTK010000014.1"/>
</dbReference>
<dbReference type="SUPFAM" id="SSF52540">
    <property type="entry name" value="P-loop containing nucleoside triphosphate hydrolases"/>
    <property type="match status" value="1"/>
</dbReference>
<gene>
    <name evidence="1" type="ORF">J2793_006421</name>
</gene>
<reference evidence="1" key="1">
    <citation type="submission" date="2023-07" db="EMBL/GenBank/DDBJ databases">
        <title>Sorghum-associated microbial communities from plants grown in Nebraska, USA.</title>
        <authorList>
            <person name="Schachtman D."/>
        </authorList>
    </citation>
    <scope>NUCLEOTIDE SEQUENCE</scope>
    <source>
        <strain evidence="1">DS1061</strain>
    </source>
</reference>
<dbReference type="AlphaFoldDB" id="A0AB73ILP4"/>
<evidence type="ECO:0000313" key="2">
    <source>
        <dbReference type="Proteomes" id="UP001229486"/>
    </source>
</evidence>
<organism evidence="1 2">
    <name type="scientific">Paraburkholderia caledonica</name>
    <dbReference type="NCBI Taxonomy" id="134536"/>
    <lineage>
        <taxon>Bacteria</taxon>
        <taxon>Pseudomonadati</taxon>
        <taxon>Pseudomonadota</taxon>
        <taxon>Betaproteobacteria</taxon>
        <taxon>Burkholderiales</taxon>
        <taxon>Burkholderiaceae</taxon>
        <taxon>Paraburkholderia</taxon>
    </lineage>
</organism>
<dbReference type="Proteomes" id="UP001229486">
    <property type="component" value="Unassembled WGS sequence"/>
</dbReference>
<name>A0AB73ILP4_9BURK</name>
<protein>
    <recommendedName>
        <fullName evidence="3">Orc1-like AAA ATPase domain-containing protein</fullName>
    </recommendedName>
</protein>
<evidence type="ECO:0008006" key="3">
    <source>
        <dbReference type="Google" id="ProtNLM"/>
    </source>
</evidence>
<comment type="caution">
    <text evidence="1">The sequence shown here is derived from an EMBL/GenBank/DDBJ whole genome shotgun (WGS) entry which is preliminary data.</text>
</comment>
<accession>A0AB73ILP4</accession>
<evidence type="ECO:0000313" key="1">
    <source>
        <dbReference type="EMBL" id="MDP9650946.1"/>
    </source>
</evidence>
<sequence>MDLSKLSGEEYQKQIFGHLVHRVFDDPRVLDIFDHERGEVDYVVRERSGSAMLETSRFHYFECKNYSRSLELDNVAKLMVVAVSDQPLSVHIVSRTPLQPQVRKYASRLFSFDGSVDPMFKGVAFRHWQTGNVIEEEGHREREIQTVANPSSIASRMGEVHWWLSECAAFSEVEIASSSLVRQALHVRHGALLMLALESTGASVAEISLDGLPRESWQYVALPDSGIEHYLIDTALIIAGQDYQVSISLAHQGVSRIVPLGHLYASGAANFLPELRTDEIAGLTARMGPSGDTRLTLVEGEAGVGKTHLIEKVAEGLRAKAGFDILRVTVPADPDDELMASIIRNCLAPAIEKNVFRELVDKIESLLLQQENGGSLKVDFRLLARVASRMGPRMIVLRDCQQVTQKLADEIWMLISALDDSSWGGIRLVLEYRRPEANANPALQGLLNKIRLHIRKVLLERQITPLGRDEFRRFAKQTFVHITDDLITCLFNRTGGFPLFLDSYLRRLQDLNLIRPGEKAQIFEISEPSRVLSDNLPEGRQIILEERVRTSLIGAFPEDWEQRAIVLGLIATADNTYGQSLVRTALGVSVHEPRVLQAMLKENGIGSVLPDGKIIFRHDLLREAVAAVAAATGGFEFRARQIADALLSHGLPSDEVKVRAIRVKIFDLLDDDVSCELELRSALQVARNVHDYGRMVSFLNHLLSLLKDRSNVHERLDLMTTLAWANWVSDSLVVARERYLQVATEAERNAEGDFSLSDAIATDAYRRAIGLDLELMEPSAFLDNTIAVLARRQNHVTFNSILNRLVLFCARFGFPEHGYKFADLSFDYIGGGERENEGSVLCSELGMLYASSLPGTALDLFKRAHTMASGRPEQMGTALAVHIHECLYHGKALDIERFDALWNECSDHQLAEPLTRASLFRGAVLLREGNLRSAAHWIERTATLVQLYHMKHFELSILSDQVLHALLSDDTATATNIFRKLVCEFERVEEQTARALTRVEEALEAAKKAACTLPVEPSVIERPSAPPEHCNPRAELRRNIAMFASLLGEGVIAQNYRVALQGQPCPEVIAHRCIDIRGVQLILGAY</sequence>
<dbReference type="InterPro" id="IPR027417">
    <property type="entry name" value="P-loop_NTPase"/>
</dbReference>
<dbReference type="EMBL" id="JAURTK010000014">
    <property type="protein sequence ID" value="MDP9650946.1"/>
    <property type="molecule type" value="Genomic_DNA"/>
</dbReference>